<protein>
    <submittedName>
        <fullName evidence="1">Compact plant2</fullName>
    </submittedName>
</protein>
<name>A0A1D6JQD8_MAIZE</name>
<gene>
    <name evidence="1" type="ORF">ZEAMMB73_Zm00001d027886</name>
</gene>
<dbReference type="AlphaFoldDB" id="A0A1D6JQD8"/>
<dbReference type="EMBL" id="CM007647">
    <property type="protein sequence ID" value="ONL94206.1"/>
    <property type="molecule type" value="Genomic_DNA"/>
</dbReference>
<accession>A0A1D6JQD8</accession>
<proteinExistence type="predicted"/>
<reference evidence="1" key="1">
    <citation type="submission" date="2015-12" db="EMBL/GenBank/DDBJ databases">
        <title>Update maize B73 reference genome by single molecule sequencing technologies.</title>
        <authorList>
            <consortium name="Maize Genome Sequencing Project"/>
            <person name="Ware D."/>
        </authorList>
    </citation>
    <scope>NUCLEOTIDE SEQUENCE [LARGE SCALE GENOMIC DNA]</scope>
    <source>
        <tissue evidence="1">Seedling</tissue>
    </source>
</reference>
<sequence length="178" mass="18237">MAAVWSYDGAPRLGGSTASKCVSVWGDGGLAGWPQRRLLWCARQDLPCRGCCCQVGPTEGAAPGAVGGELCGTRARCLLASVAASAGIGSGVRRCVACDMVVLGSVCPTGGGVADAALWLLRSRRVAAPLEGFVWVVRSTMTTEVACFDPGSWPDVVLGDFLGESLGDGGTRGLRFPC</sequence>
<organism evidence="1">
    <name type="scientific">Zea mays</name>
    <name type="common">Maize</name>
    <dbReference type="NCBI Taxonomy" id="4577"/>
    <lineage>
        <taxon>Eukaryota</taxon>
        <taxon>Viridiplantae</taxon>
        <taxon>Streptophyta</taxon>
        <taxon>Embryophyta</taxon>
        <taxon>Tracheophyta</taxon>
        <taxon>Spermatophyta</taxon>
        <taxon>Magnoliopsida</taxon>
        <taxon>Liliopsida</taxon>
        <taxon>Poales</taxon>
        <taxon>Poaceae</taxon>
        <taxon>PACMAD clade</taxon>
        <taxon>Panicoideae</taxon>
        <taxon>Andropogonodae</taxon>
        <taxon>Andropogoneae</taxon>
        <taxon>Tripsacinae</taxon>
        <taxon>Zea</taxon>
    </lineage>
</organism>
<evidence type="ECO:0000313" key="1">
    <source>
        <dbReference type="EMBL" id="ONL94206.1"/>
    </source>
</evidence>